<dbReference type="Proteomes" id="UP000830583">
    <property type="component" value="Chromosome"/>
</dbReference>
<reference evidence="2" key="1">
    <citation type="submission" date="2022-04" db="EMBL/GenBank/DDBJ databases">
        <title>Consumption of N2O by Flavobacterium azooxidireducens sp. nov. isolated from Decomposing Leaf Litter of Phragmites australis (Cav.).</title>
        <authorList>
            <person name="Behrendt U."/>
            <person name="Spanner T."/>
            <person name="Augustin J."/>
            <person name="Horn M.A."/>
            <person name="Kolb S."/>
            <person name="Ulrich A."/>
        </authorList>
    </citation>
    <scope>NUCLEOTIDE SEQUENCE</scope>
    <source>
        <strain evidence="2">IGB 4-14</strain>
    </source>
</reference>
<feature type="signal peptide" evidence="1">
    <location>
        <begin position="1"/>
        <end position="23"/>
    </location>
</feature>
<organism evidence="2 3">
    <name type="scientific">Flavobacterium azooxidireducens</name>
    <dbReference type="NCBI Taxonomy" id="1871076"/>
    <lineage>
        <taxon>Bacteria</taxon>
        <taxon>Pseudomonadati</taxon>
        <taxon>Bacteroidota</taxon>
        <taxon>Flavobacteriia</taxon>
        <taxon>Flavobacteriales</taxon>
        <taxon>Flavobacteriaceae</taxon>
        <taxon>Flavobacterium</taxon>
    </lineage>
</organism>
<evidence type="ECO:0000256" key="1">
    <source>
        <dbReference type="SAM" id="SignalP"/>
    </source>
</evidence>
<proteinExistence type="predicted"/>
<dbReference type="EMBL" id="CP096205">
    <property type="protein sequence ID" value="UPQ79467.1"/>
    <property type="molecule type" value="Genomic_DNA"/>
</dbReference>
<sequence>MKTKILKSVAIVLFMNIGLFSCSSDSVIDNEENSNNTNHLKPAPPGLPEFYYRHNGVTPYTSVPDAFASSSSSAIYAMDGSFNVIKIPLSSLAVGSYHINIGSNYFTYMLPTNINNWNGIQGSVKITQNDSYLISGNFKITGNGIGFTGVTSVNGYFNSVPILP</sequence>
<dbReference type="RefSeq" id="WP_248434617.1">
    <property type="nucleotide sequence ID" value="NZ_CP096205.1"/>
</dbReference>
<name>A0ABY4KF98_9FLAO</name>
<evidence type="ECO:0000313" key="3">
    <source>
        <dbReference type="Proteomes" id="UP000830583"/>
    </source>
</evidence>
<protein>
    <recommendedName>
        <fullName evidence="4">DUF4251 domain-containing protein</fullName>
    </recommendedName>
</protein>
<keyword evidence="3" id="KW-1185">Reference proteome</keyword>
<keyword evidence="1" id="KW-0732">Signal</keyword>
<gene>
    <name evidence="2" type="ORF">M0M57_01195</name>
</gene>
<evidence type="ECO:0000313" key="2">
    <source>
        <dbReference type="EMBL" id="UPQ79467.1"/>
    </source>
</evidence>
<feature type="chain" id="PRO_5046053841" description="DUF4251 domain-containing protein" evidence="1">
    <location>
        <begin position="24"/>
        <end position="164"/>
    </location>
</feature>
<accession>A0ABY4KF98</accession>
<evidence type="ECO:0008006" key="4">
    <source>
        <dbReference type="Google" id="ProtNLM"/>
    </source>
</evidence>
<dbReference type="PROSITE" id="PS51257">
    <property type="entry name" value="PROKAR_LIPOPROTEIN"/>
    <property type="match status" value="1"/>
</dbReference>